<keyword evidence="12" id="KW-1185">Reference proteome</keyword>
<dbReference type="GO" id="GO:0007165">
    <property type="term" value="P:signal transduction"/>
    <property type="evidence" value="ECO:0007669"/>
    <property type="project" value="UniProtKB-KW"/>
</dbReference>
<keyword evidence="2" id="KW-1003">Cell membrane</keyword>
<keyword evidence="5 10" id="KW-0552">Olfaction</keyword>
<evidence type="ECO:0000256" key="6">
    <source>
        <dbReference type="ARBA" id="ARBA00022989"/>
    </source>
</evidence>
<dbReference type="PANTHER" id="PTHR21137:SF35">
    <property type="entry name" value="ODORANT RECEPTOR 19A-RELATED"/>
    <property type="match status" value="1"/>
</dbReference>
<evidence type="ECO:0000256" key="5">
    <source>
        <dbReference type="ARBA" id="ARBA00022725"/>
    </source>
</evidence>
<feature type="transmembrane region" description="Helical" evidence="10">
    <location>
        <begin position="178"/>
        <end position="206"/>
    </location>
</feature>
<keyword evidence="8 10" id="KW-0675">Receptor</keyword>
<comment type="caution">
    <text evidence="10">Lacks conserved residue(s) required for the propagation of feature annotation.</text>
</comment>
<feature type="transmembrane region" description="Helical" evidence="10">
    <location>
        <begin position="125"/>
        <end position="145"/>
    </location>
</feature>
<dbReference type="Pfam" id="PF02949">
    <property type="entry name" value="7tm_6"/>
    <property type="match status" value="1"/>
</dbReference>
<keyword evidence="3 10" id="KW-0716">Sensory transduction</keyword>
<evidence type="ECO:0000256" key="9">
    <source>
        <dbReference type="ARBA" id="ARBA00023224"/>
    </source>
</evidence>
<protein>
    <recommendedName>
        <fullName evidence="10">Odorant receptor</fullName>
    </recommendedName>
</protein>
<keyword evidence="9 10" id="KW-0807">Transducer</keyword>
<feature type="transmembrane region" description="Helical" evidence="10">
    <location>
        <begin position="28"/>
        <end position="50"/>
    </location>
</feature>
<dbReference type="EnsemblMetazoa" id="XM_019898818.1">
    <property type="protein sequence ID" value="XP_019754377.1"/>
    <property type="gene ID" value="LOC109533486"/>
</dbReference>
<reference evidence="12" key="1">
    <citation type="journal article" date="2013" name="Genome Biol.">
        <title>Draft genome of the mountain pine beetle, Dendroctonus ponderosae Hopkins, a major forest pest.</title>
        <authorList>
            <person name="Keeling C.I."/>
            <person name="Yuen M.M."/>
            <person name="Liao N.Y."/>
            <person name="Docking T.R."/>
            <person name="Chan S.K."/>
            <person name="Taylor G.A."/>
            <person name="Palmquist D.L."/>
            <person name="Jackman S.D."/>
            <person name="Nguyen A."/>
            <person name="Li M."/>
            <person name="Henderson H."/>
            <person name="Janes J.K."/>
            <person name="Zhao Y."/>
            <person name="Pandoh P."/>
            <person name="Moore R."/>
            <person name="Sperling F.A."/>
            <person name="Huber D.P."/>
            <person name="Birol I."/>
            <person name="Jones S.J."/>
            <person name="Bohlmann J."/>
        </authorList>
    </citation>
    <scope>NUCLEOTIDE SEQUENCE</scope>
</reference>
<evidence type="ECO:0000313" key="12">
    <source>
        <dbReference type="Proteomes" id="UP000019118"/>
    </source>
</evidence>
<evidence type="ECO:0000256" key="7">
    <source>
        <dbReference type="ARBA" id="ARBA00023136"/>
    </source>
</evidence>
<evidence type="ECO:0000256" key="8">
    <source>
        <dbReference type="ARBA" id="ARBA00023170"/>
    </source>
</evidence>
<keyword evidence="6 10" id="KW-1133">Transmembrane helix</keyword>
<dbReference type="Proteomes" id="UP000019118">
    <property type="component" value="Unassembled WGS sequence"/>
</dbReference>
<comment type="subcellular location">
    <subcellularLocation>
        <location evidence="1 10">Cell membrane</location>
        <topology evidence="1 10">Multi-pass membrane protein</topology>
    </subcellularLocation>
</comment>
<dbReference type="GO" id="GO:0004984">
    <property type="term" value="F:olfactory receptor activity"/>
    <property type="evidence" value="ECO:0007669"/>
    <property type="project" value="InterPro"/>
</dbReference>
<organism evidence="11 12">
    <name type="scientific">Dendroctonus ponderosae</name>
    <name type="common">Mountain pine beetle</name>
    <dbReference type="NCBI Taxonomy" id="77166"/>
    <lineage>
        <taxon>Eukaryota</taxon>
        <taxon>Metazoa</taxon>
        <taxon>Ecdysozoa</taxon>
        <taxon>Arthropoda</taxon>
        <taxon>Hexapoda</taxon>
        <taxon>Insecta</taxon>
        <taxon>Pterygota</taxon>
        <taxon>Neoptera</taxon>
        <taxon>Endopterygota</taxon>
        <taxon>Coleoptera</taxon>
        <taxon>Polyphaga</taxon>
        <taxon>Cucujiformia</taxon>
        <taxon>Curculionidae</taxon>
        <taxon>Scolytinae</taxon>
        <taxon>Dendroctonus</taxon>
    </lineage>
</organism>
<evidence type="ECO:0000256" key="10">
    <source>
        <dbReference type="RuleBase" id="RU351113"/>
    </source>
</evidence>
<evidence type="ECO:0000256" key="3">
    <source>
        <dbReference type="ARBA" id="ARBA00022606"/>
    </source>
</evidence>
<dbReference type="PANTHER" id="PTHR21137">
    <property type="entry name" value="ODORANT RECEPTOR"/>
    <property type="match status" value="1"/>
</dbReference>
<feature type="transmembrane region" description="Helical" evidence="10">
    <location>
        <begin position="62"/>
        <end position="81"/>
    </location>
</feature>
<evidence type="ECO:0000313" key="11">
    <source>
        <dbReference type="EnsemblMetazoa" id="XP_019754377.1"/>
    </source>
</evidence>
<evidence type="ECO:0000256" key="4">
    <source>
        <dbReference type="ARBA" id="ARBA00022692"/>
    </source>
</evidence>
<reference evidence="11" key="2">
    <citation type="submission" date="2024-08" db="UniProtKB">
        <authorList>
            <consortium name="EnsemblMetazoa"/>
        </authorList>
    </citation>
    <scope>IDENTIFICATION</scope>
</reference>
<name>A0AAR5P0I8_DENPD</name>
<dbReference type="InterPro" id="IPR004117">
    <property type="entry name" value="7tm6_olfct_rcpt"/>
</dbReference>
<keyword evidence="4 10" id="KW-0812">Transmembrane</keyword>
<dbReference type="AlphaFoldDB" id="A0AAR5P0I8"/>
<accession>A0AAR5P0I8</accession>
<evidence type="ECO:0000256" key="1">
    <source>
        <dbReference type="ARBA" id="ARBA00004651"/>
    </source>
</evidence>
<sequence length="382" mass="44645">MICSVAFGCFPWEFYFPDNKPRRRAYEIYGRIMFAYYIVFIFTIFVQLVVMLKRPDFDIDAVCANMCVTLINTVTLFRQLVFHFNPKFKKIIQKVIDMESQVYRKGDEKICSIYTKYVKGINKSLKLYFCFIGSLLVIFCVRPLLADPVEQRVGDEVKLVRPLPQSSWFPIDTEEQYLYVYTWGCINCMISAFFVTCSDLIMFALLTQPMGHLNILHEILQNFDKHKRNFALRNKIVNDDIAAYWTLVDVIKHHNEIITYVNEINDCMSFVMLCDFLQSSLQVACILTQALENDIDVFLVLFMISFIGSMFLRLILYYHYGNELLTTSQNIALSAWQSNWYDQSPQVKIMIFTVIARAQKPLKFYLGQFGVMSLQAFISVSN</sequence>
<feature type="transmembrane region" description="Helical" evidence="10">
    <location>
        <begin position="297"/>
        <end position="320"/>
    </location>
</feature>
<dbReference type="GO" id="GO:0005549">
    <property type="term" value="F:odorant binding"/>
    <property type="evidence" value="ECO:0007669"/>
    <property type="project" value="InterPro"/>
</dbReference>
<keyword evidence="7 10" id="KW-0472">Membrane</keyword>
<dbReference type="GO" id="GO:0005886">
    <property type="term" value="C:plasma membrane"/>
    <property type="evidence" value="ECO:0007669"/>
    <property type="project" value="UniProtKB-SubCell"/>
</dbReference>
<evidence type="ECO:0000256" key="2">
    <source>
        <dbReference type="ARBA" id="ARBA00022475"/>
    </source>
</evidence>
<proteinExistence type="inferred from homology"/>
<comment type="similarity">
    <text evidence="10">Belongs to the insect chemoreceptor superfamily. Heteromeric odorant receptor channel (TC 1.A.69) family.</text>
</comment>